<accession>A0A0F9T1K7</accession>
<dbReference type="AlphaFoldDB" id="A0A0F9T1K7"/>
<organism evidence="1">
    <name type="scientific">marine sediment metagenome</name>
    <dbReference type="NCBI Taxonomy" id="412755"/>
    <lineage>
        <taxon>unclassified sequences</taxon>
        <taxon>metagenomes</taxon>
        <taxon>ecological metagenomes</taxon>
    </lineage>
</organism>
<dbReference type="EMBL" id="LAZR01000442">
    <property type="protein sequence ID" value="KKN68707.1"/>
    <property type="molecule type" value="Genomic_DNA"/>
</dbReference>
<reference evidence="1" key="1">
    <citation type="journal article" date="2015" name="Nature">
        <title>Complex archaea that bridge the gap between prokaryotes and eukaryotes.</title>
        <authorList>
            <person name="Spang A."/>
            <person name="Saw J.H."/>
            <person name="Jorgensen S.L."/>
            <person name="Zaremba-Niedzwiedzka K."/>
            <person name="Martijn J."/>
            <person name="Lind A.E."/>
            <person name="van Eijk R."/>
            <person name="Schleper C."/>
            <person name="Guy L."/>
            <person name="Ettema T.J."/>
        </authorList>
    </citation>
    <scope>NUCLEOTIDE SEQUENCE</scope>
</reference>
<proteinExistence type="predicted"/>
<protein>
    <submittedName>
        <fullName evidence="1">Uncharacterized protein</fullName>
    </submittedName>
</protein>
<name>A0A0F9T1K7_9ZZZZ</name>
<evidence type="ECO:0000313" key="1">
    <source>
        <dbReference type="EMBL" id="KKN68707.1"/>
    </source>
</evidence>
<comment type="caution">
    <text evidence="1">The sequence shown here is derived from an EMBL/GenBank/DDBJ whole genome shotgun (WGS) entry which is preliminary data.</text>
</comment>
<gene>
    <name evidence="1" type="ORF">LCGC14_0448980</name>
</gene>
<sequence>MSVELDPSCEHRKLQCSVTYSSDRQEDKAIVSCKRCGFSVEITDKMLTDDTIKYEFNLAVANLRKGRQIFTGSLGGNGHVS</sequence>